<proteinExistence type="predicted"/>
<dbReference type="RefSeq" id="WP_305445451.1">
    <property type="nucleotide sequence ID" value="NZ_CP117454.1"/>
</dbReference>
<dbReference type="EMBL" id="CP117454">
    <property type="protein sequence ID" value="WLG82363.1"/>
    <property type="molecule type" value="Genomic_DNA"/>
</dbReference>
<evidence type="ECO:0000313" key="2">
    <source>
        <dbReference type="Proteomes" id="UP001239418"/>
    </source>
</evidence>
<keyword evidence="2" id="KW-1185">Reference proteome</keyword>
<dbReference type="Proteomes" id="UP001239418">
    <property type="component" value="Chromosome"/>
</dbReference>
<sequence>MNAFAKVATPSVMLGKCTGTINATEIFDARLVELSDAIYPPPHGEAHVMLATQRAPAPDYTTKELKISFSKGFEDGSYGLYPDDSTVRVLFIDRSTPAKPVVYTQYQGIARVQYDSLSGTFSGEISAVLENLDEDDRKAVNLKVEFEAFQHVPARRISRRPSPRAGYC</sequence>
<reference evidence="1 2" key="1">
    <citation type="submission" date="2023-02" db="EMBL/GenBank/DDBJ databases">
        <title>Evolution of Hrp T3SS in non-pathogenic Pseudomonas fluorescens.</title>
        <authorList>
            <person name="Liao K."/>
            <person name="Wei H."/>
            <person name="Gu Y."/>
        </authorList>
    </citation>
    <scope>NUCLEOTIDE SEQUENCE [LARGE SCALE GENOMIC DNA]</scope>
    <source>
        <strain evidence="1 2">FP1935</strain>
    </source>
</reference>
<protein>
    <submittedName>
        <fullName evidence="1">Uncharacterized protein</fullName>
    </submittedName>
</protein>
<accession>A0ABY9ESY6</accession>
<gene>
    <name evidence="1" type="ORF">PSH97_14525</name>
</gene>
<name>A0ABY9ESY6_9PSED</name>
<evidence type="ECO:0000313" key="1">
    <source>
        <dbReference type="EMBL" id="WLG82363.1"/>
    </source>
</evidence>
<organism evidence="1 2">
    <name type="scientific">Pseudomonas cucumis</name>
    <dbReference type="NCBI Taxonomy" id="2954082"/>
    <lineage>
        <taxon>Bacteria</taxon>
        <taxon>Pseudomonadati</taxon>
        <taxon>Pseudomonadota</taxon>
        <taxon>Gammaproteobacteria</taxon>
        <taxon>Pseudomonadales</taxon>
        <taxon>Pseudomonadaceae</taxon>
        <taxon>Pseudomonas</taxon>
    </lineage>
</organism>